<feature type="region of interest" description="Disordered" evidence="1">
    <location>
        <begin position="1"/>
        <end position="39"/>
    </location>
</feature>
<evidence type="ECO:0000313" key="4">
    <source>
        <dbReference type="Proteomes" id="UP000297966"/>
    </source>
</evidence>
<organism evidence="3 4">
    <name type="scientific">Bradyrhizobium niftali</name>
    <dbReference type="NCBI Taxonomy" id="2560055"/>
    <lineage>
        <taxon>Bacteria</taxon>
        <taxon>Pseudomonadati</taxon>
        <taxon>Pseudomonadota</taxon>
        <taxon>Alphaproteobacteria</taxon>
        <taxon>Hyphomicrobiales</taxon>
        <taxon>Nitrobacteraceae</taxon>
        <taxon>Bradyrhizobium</taxon>
    </lineage>
</organism>
<comment type="caution">
    <text evidence="3">The sequence shown here is derived from an EMBL/GenBank/DDBJ whole genome shotgun (WGS) entry which is preliminary data.</text>
</comment>
<dbReference type="EMBL" id="SPQT01000013">
    <property type="protein sequence ID" value="TFV45890.1"/>
    <property type="molecule type" value="Genomic_DNA"/>
</dbReference>
<dbReference type="GO" id="GO:0016740">
    <property type="term" value="F:transferase activity"/>
    <property type="evidence" value="ECO:0007669"/>
    <property type="project" value="UniProtKB-KW"/>
</dbReference>
<reference evidence="3 4" key="1">
    <citation type="submission" date="2019-03" db="EMBL/GenBank/DDBJ databases">
        <title>Bradyrhizobium diversity isolated from nodules of Chamaecrista fasciculata.</title>
        <authorList>
            <person name="Klepa M.S."/>
            <person name="Urquiaga M.O."/>
            <person name="Hungria M."/>
            <person name="Delamuta J.R."/>
        </authorList>
    </citation>
    <scope>NUCLEOTIDE SEQUENCE [LARGE SCALE GENOMIC DNA]</scope>
    <source>
        <strain evidence="3 4">CNPSo 3448</strain>
    </source>
</reference>
<dbReference type="InterPro" id="IPR016181">
    <property type="entry name" value="Acyl_CoA_acyltransferase"/>
</dbReference>
<dbReference type="InterPro" id="IPR038740">
    <property type="entry name" value="BioF2-like_GNAT_dom"/>
</dbReference>
<keyword evidence="3" id="KW-0808">Transferase</keyword>
<dbReference type="Pfam" id="PF13480">
    <property type="entry name" value="Acetyltransf_6"/>
    <property type="match status" value="1"/>
</dbReference>
<evidence type="ECO:0000313" key="3">
    <source>
        <dbReference type="EMBL" id="TFV45890.1"/>
    </source>
</evidence>
<feature type="domain" description="BioF2-like acetyltransferase" evidence="2">
    <location>
        <begin position="265"/>
        <end position="413"/>
    </location>
</feature>
<evidence type="ECO:0000256" key="1">
    <source>
        <dbReference type="SAM" id="MobiDB-lite"/>
    </source>
</evidence>
<gene>
    <name evidence="3" type="ORF">E4K65_22690</name>
</gene>
<dbReference type="Gene3D" id="3.40.630.30">
    <property type="match status" value="1"/>
</dbReference>
<dbReference type="SUPFAM" id="SSF55729">
    <property type="entry name" value="Acyl-CoA N-acyltransferases (Nat)"/>
    <property type="match status" value="1"/>
</dbReference>
<name>A0A4Y9LQQ0_9BRAD</name>
<evidence type="ECO:0000259" key="2">
    <source>
        <dbReference type="Pfam" id="PF13480"/>
    </source>
</evidence>
<proteinExistence type="predicted"/>
<dbReference type="OrthoDB" id="8193702at2"/>
<accession>A0A4Y9LQQ0</accession>
<dbReference type="Proteomes" id="UP000297966">
    <property type="component" value="Unassembled WGS sequence"/>
</dbReference>
<protein>
    <submittedName>
        <fullName evidence="3">GNAT family N-acetyltransferase</fullName>
    </submittedName>
</protein>
<dbReference type="AlphaFoldDB" id="A0A4Y9LQQ0"/>
<keyword evidence="4" id="KW-1185">Reference proteome</keyword>
<sequence length="468" mass="52578">MAPAPRLRSAAWPVNQVSSRRSRSSHLSSDANIPPSRSPAARSLVHCHYPLLTFLCKGRPQAEIRIFLISRQVSRMTMAAAMQSRTAEAPARSKASRIAHVDIVRDPGEAEPVWRALEESAHLFTPYQRFDLLSPWQRLVGGCDGARPFIVIARDAERRPLVLLPLSLRQGHGVRTACFMGGKHTTYNMGLWNAEFAAQAVAADLDALLAPLREHVDVLSLTQQPLRWDDQQNPFALLPRQSAINGCPLLVMEPGGPPASRISNSFRRRLKSKEKKLQALAGYRYHLATTDADVTRLLDWFFRVKPVRMAEQKLPDVFAEPGVEQFVRSACLSPRGEGRVIDIHALECDDEVIAIFAGVADGQRFSMMFNTYTMSEHARYSPGLILMRYIIDRYAERGYRSLDLGIGSDDYKRMFCKDDEDIFDSFVPLTSRGKLAAMAMSSVSHGKRLVKQNQMLFDLARRLRQAFG</sequence>